<dbReference type="InterPro" id="IPR023997">
    <property type="entry name" value="TonB-dep_OMP_SusC/RagA_CS"/>
</dbReference>
<evidence type="ECO:0000313" key="15">
    <source>
        <dbReference type="EMBL" id="MBB6502187.1"/>
    </source>
</evidence>
<evidence type="ECO:0000313" key="16">
    <source>
        <dbReference type="Proteomes" id="UP000521017"/>
    </source>
</evidence>
<keyword evidence="9 10" id="KW-0998">Cell outer membrane</keyword>
<dbReference type="GO" id="GO:0044718">
    <property type="term" value="P:siderophore transmembrane transport"/>
    <property type="evidence" value="ECO:0007669"/>
    <property type="project" value="TreeGrafter"/>
</dbReference>
<dbReference type="Pfam" id="PF13715">
    <property type="entry name" value="CarbopepD_reg_2"/>
    <property type="match status" value="1"/>
</dbReference>
<comment type="caution">
    <text evidence="15">The sequence shown here is derived from an EMBL/GenBank/DDBJ whole genome shotgun (WGS) entry which is preliminary data.</text>
</comment>
<dbReference type="SUPFAM" id="SSF49464">
    <property type="entry name" value="Carboxypeptidase regulatory domain-like"/>
    <property type="match status" value="1"/>
</dbReference>
<dbReference type="PANTHER" id="PTHR30069:SF29">
    <property type="entry name" value="HEMOGLOBIN AND HEMOGLOBIN-HAPTOGLOBIN-BINDING PROTEIN 1-RELATED"/>
    <property type="match status" value="1"/>
</dbReference>
<evidence type="ECO:0000256" key="10">
    <source>
        <dbReference type="PROSITE-ProRule" id="PRU01360"/>
    </source>
</evidence>
<dbReference type="InterPro" id="IPR037066">
    <property type="entry name" value="Plug_dom_sf"/>
</dbReference>
<dbReference type="InterPro" id="IPR012910">
    <property type="entry name" value="Plug_dom"/>
</dbReference>
<keyword evidence="4 10" id="KW-0812">Transmembrane</keyword>
<evidence type="ECO:0000256" key="4">
    <source>
        <dbReference type="ARBA" id="ARBA00022692"/>
    </source>
</evidence>
<evidence type="ECO:0000259" key="13">
    <source>
        <dbReference type="Pfam" id="PF00593"/>
    </source>
</evidence>
<dbReference type="EMBL" id="JACHCC010000012">
    <property type="protein sequence ID" value="MBB6502187.1"/>
    <property type="molecule type" value="Genomic_DNA"/>
</dbReference>
<sequence length="985" mass="106440">MNSKFTKKLLFAAVLLFIPRLLFAQNITLTGQVSAAGDGLGIPGVSVSLKGGQGITMTDSDGKYKVSVPQSAVLVFRAIGYLTQEAKVNGKGTLNIQLSENVSALDEVVVSGLASSIKRSNLANAVTTISSKDLTGTTPPQTLDKALYGKIPGANIRANSGAPGGGISVQLRGISSLQGASQPLYIIDGVYLNNSTLRTGRSTLTGASQGEDDGANRIADLNPDDVESVEVLKGSSASAIYGTRANAGVIIITTKKGKAGKTRVSLSQDVGFSKIQRFVGSAAWDEDKIKLYFPASAQTEELKRYHDAVANHGITDFEKLIYGETPILWNSNLSISGGNAQTKFYVSGNAAKEDGIIKYTGFNKKSIRLNLDHQFNDWVNFSITSNYLNSSSDRGFTGNENESGTSLGYIIGYLPNYFNPRPVNGVYPDNPYSENQNPLELRDKAINNARINRFIQSANLNVYLLQKKESSLKLALQGGVDYLGSRTKQYFPDNLQAQRSLPNPGDIVLGNETDINANVQAFLIYGQQVGKTHFNTQVGAVFLQTQANAVLNRGRGLVAGQQNISQAAIQSLLSQNDQKVKDFGTVAQEEINYDDKVITTLGIRFDKSTLNGNANKFYAFPKASVAVNLTKFDWWKLPAVSQLKLRTAYGQTGGVPSFGDIYTALNPVVIGGQVGSVVSATAGNPDIKPERAGELELGADIGFLHDRILLEGTYYNKKVTDLIQTLTLAGSGGVTTKKVNAADLVNHGVEFALSGTPFSSKNFTWTSRLLFWKNTSKITKLKVPSYTTGVYGPSYGTYLIKEGFSPTTIVGTPQTASGDYTVYGDSQPDFQTSWTNTISFLNGFTFSSLVDWKKGGDIMNITLYNTDNGGTSPDWNGDYNHNGIPNGKDRQGTGAGVYVQDAGYVRLREVALSYSLPQAVTQRIFRKALQSVRFGVSATNLFLITKYKGYDPEVSSFGTNAINTGTDLFNYPSSKRFLFNVRVEF</sequence>
<evidence type="ECO:0000256" key="2">
    <source>
        <dbReference type="ARBA" id="ARBA00022448"/>
    </source>
</evidence>
<keyword evidence="5 12" id="KW-0732">Signal</keyword>
<dbReference type="GO" id="GO:0015344">
    <property type="term" value="F:siderophore uptake transmembrane transporter activity"/>
    <property type="evidence" value="ECO:0007669"/>
    <property type="project" value="TreeGrafter"/>
</dbReference>
<dbReference type="Proteomes" id="UP000521017">
    <property type="component" value="Unassembled WGS sequence"/>
</dbReference>
<evidence type="ECO:0000256" key="7">
    <source>
        <dbReference type="ARBA" id="ARBA00023136"/>
    </source>
</evidence>
<dbReference type="PANTHER" id="PTHR30069">
    <property type="entry name" value="TONB-DEPENDENT OUTER MEMBRANE RECEPTOR"/>
    <property type="match status" value="1"/>
</dbReference>
<dbReference type="InterPro" id="IPR036942">
    <property type="entry name" value="Beta-barrel_TonB_sf"/>
</dbReference>
<dbReference type="Gene3D" id="2.60.40.1120">
    <property type="entry name" value="Carboxypeptidase-like, regulatory domain"/>
    <property type="match status" value="1"/>
</dbReference>
<comment type="similarity">
    <text evidence="10 11">Belongs to the TonB-dependent receptor family.</text>
</comment>
<keyword evidence="2 10" id="KW-0813">Transport</keyword>
<keyword evidence="8" id="KW-0675">Receptor</keyword>
<dbReference type="InterPro" id="IPR023996">
    <property type="entry name" value="TonB-dep_OMP_SusC/RagA"/>
</dbReference>
<feature type="signal peptide" evidence="12">
    <location>
        <begin position="1"/>
        <end position="24"/>
    </location>
</feature>
<evidence type="ECO:0000256" key="9">
    <source>
        <dbReference type="ARBA" id="ARBA00023237"/>
    </source>
</evidence>
<dbReference type="InterPro" id="IPR000531">
    <property type="entry name" value="Beta-barrel_TonB"/>
</dbReference>
<dbReference type="PROSITE" id="PS52016">
    <property type="entry name" value="TONB_DEPENDENT_REC_3"/>
    <property type="match status" value="1"/>
</dbReference>
<keyword evidence="7 10" id="KW-0472">Membrane</keyword>
<evidence type="ECO:0000256" key="3">
    <source>
        <dbReference type="ARBA" id="ARBA00022452"/>
    </source>
</evidence>
<evidence type="ECO:0000259" key="14">
    <source>
        <dbReference type="Pfam" id="PF07715"/>
    </source>
</evidence>
<evidence type="ECO:0000256" key="11">
    <source>
        <dbReference type="RuleBase" id="RU003357"/>
    </source>
</evidence>
<evidence type="ECO:0000256" key="6">
    <source>
        <dbReference type="ARBA" id="ARBA00023077"/>
    </source>
</evidence>
<dbReference type="InterPro" id="IPR008969">
    <property type="entry name" value="CarboxyPept-like_regulatory"/>
</dbReference>
<feature type="domain" description="TonB-dependent receptor-like beta-barrel" evidence="13">
    <location>
        <begin position="411"/>
        <end position="935"/>
    </location>
</feature>
<dbReference type="GO" id="GO:0009279">
    <property type="term" value="C:cell outer membrane"/>
    <property type="evidence" value="ECO:0007669"/>
    <property type="project" value="UniProtKB-SubCell"/>
</dbReference>
<keyword evidence="6 11" id="KW-0798">TonB box</keyword>
<evidence type="ECO:0000256" key="12">
    <source>
        <dbReference type="SAM" id="SignalP"/>
    </source>
</evidence>
<evidence type="ECO:0000256" key="1">
    <source>
        <dbReference type="ARBA" id="ARBA00004571"/>
    </source>
</evidence>
<feature type="domain" description="TonB-dependent receptor plug" evidence="14">
    <location>
        <begin position="120"/>
        <end position="249"/>
    </location>
</feature>
<feature type="chain" id="PRO_5031280574" evidence="12">
    <location>
        <begin position="25"/>
        <end position="985"/>
    </location>
</feature>
<dbReference type="AlphaFoldDB" id="A0A7X0MK50"/>
<name>A0A7X0MK50_9SPHI</name>
<dbReference type="Gene3D" id="2.40.170.20">
    <property type="entry name" value="TonB-dependent receptor, beta-barrel domain"/>
    <property type="match status" value="1"/>
</dbReference>
<dbReference type="Gene3D" id="2.170.130.10">
    <property type="entry name" value="TonB-dependent receptor, plug domain"/>
    <property type="match status" value="1"/>
</dbReference>
<evidence type="ECO:0000256" key="5">
    <source>
        <dbReference type="ARBA" id="ARBA00022729"/>
    </source>
</evidence>
<reference evidence="15 16" key="1">
    <citation type="submission" date="2020-08" db="EMBL/GenBank/DDBJ databases">
        <title>Genomic Encyclopedia of Type Strains, Phase IV (KMG-V): Genome sequencing to study the core and pangenomes of soil and plant-associated prokaryotes.</title>
        <authorList>
            <person name="Whitman W."/>
        </authorList>
    </citation>
    <scope>NUCLEOTIDE SEQUENCE [LARGE SCALE GENOMIC DNA]</scope>
    <source>
        <strain evidence="15 16">M2T3</strain>
    </source>
</reference>
<gene>
    <name evidence="15" type="ORF">HDF25_004364</name>
</gene>
<comment type="subcellular location">
    <subcellularLocation>
        <location evidence="1 10">Cell outer membrane</location>
        <topology evidence="1 10">Multi-pass membrane protein</topology>
    </subcellularLocation>
</comment>
<dbReference type="NCBIfam" id="TIGR04056">
    <property type="entry name" value="OMP_RagA_SusC"/>
    <property type="match status" value="1"/>
</dbReference>
<protein>
    <submittedName>
        <fullName evidence="15">TonB-linked SusC/RagA family outer membrane protein</fullName>
    </submittedName>
</protein>
<dbReference type="RefSeq" id="WP_184628443.1">
    <property type="nucleotide sequence ID" value="NZ_JACHCC010000012.1"/>
</dbReference>
<proteinExistence type="inferred from homology"/>
<dbReference type="Pfam" id="PF00593">
    <property type="entry name" value="TonB_dep_Rec_b-barrel"/>
    <property type="match status" value="1"/>
</dbReference>
<accession>A0A7X0MK50</accession>
<keyword evidence="3 10" id="KW-1134">Transmembrane beta strand</keyword>
<organism evidence="15 16">
    <name type="scientific">Pedobacter cryoconitis</name>
    <dbReference type="NCBI Taxonomy" id="188932"/>
    <lineage>
        <taxon>Bacteria</taxon>
        <taxon>Pseudomonadati</taxon>
        <taxon>Bacteroidota</taxon>
        <taxon>Sphingobacteriia</taxon>
        <taxon>Sphingobacteriales</taxon>
        <taxon>Sphingobacteriaceae</taxon>
        <taxon>Pedobacter</taxon>
    </lineage>
</organism>
<dbReference type="InterPro" id="IPR039426">
    <property type="entry name" value="TonB-dep_rcpt-like"/>
</dbReference>
<dbReference type="NCBIfam" id="TIGR04057">
    <property type="entry name" value="SusC_RagA_signa"/>
    <property type="match status" value="1"/>
</dbReference>
<evidence type="ECO:0000256" key="8">
    <source>
        <dbReference type="ARBA" id="ARBA00023170"/>
    </source>
</evidence>
<dbReference type="Pfam" id="PF07715">
    <property type="entry name" value="Plug"/>
    <property type="match status" value="1"/>
</dbReference>
<dbReference type="SUPFAM" id="SSF56935">
    <property type="entry name" value="Porins"/>
    <property type="match status" value="1"/>
</dbReference>